<dbReference type="PANTHER" id="PTHR46043">
    <property type="entry name" value="ARM REPEAT SUPERFAMILY PROTEIN"/>
    <property type="match status" value="1"/>
</dbReference>
<dbReference type="AlphaFoldDB" id="A0A2G2ZVP2"/>
<dbReference type="Proteomes" id="UP000222542">
    <property type="component" value="Unassembled WGS sequence"/>
</dbReference>
<accession>A0A2G2ZVP2</accession>
<dbReference type="STRING" id="4072.A0A2G2ZVP2"/>
<organism evidence="1 2">
    <name type="scientific">Capsicum annuum</name>
    <name type="common">Capsicum pepper</name>
    <dbReference type="NCBI Taxonomy" id="4072"/>
    <lineage>
        <taxon>Eukaryota</taxon>
        <taxon>Viridiplantae</taxon>
        <taxon>Streptophyta</taxon>
        <taxon>Embryophyta</taxon>
        <taxon>Tracheophyta</taxon>
        <taxon>Spermatophyta</taxon>
        <taxon>Magnoliopsida</taxon>
        <taxon>eudicotyledons</taxon>
        <taxon>Gunneridae</taxon>
        <taxon>Pentapetalae</taxon>
        <taxon>asterids</taxon>
        <taxon>lamiids</taxon>
        <taxon>Solanales</taxon>
        <taxon>Solanaceae</taxon>
        <taxon>Solanoideae</taxon>
        <taxon>Capsiceae</taxon>
        <taxon>Capsicum</taxon>
    </lineage>
</organism>
<comment type="caution">
    <text evidence="1">The sequence shown here is derived from an EMBL/GenBank/DDBJ whole genome shotgun (WGS) entry which is preliminary data.</text>
</comment>
<keyword evidence="2" id="KW-1185">Reference proteome</keyword>
<dbReference type="EMBL" id="AYRZ02000003">
    <property type="protein sequence ID" value="PHT86031.1"/>
    <property type="molecule type" value="Genomic_DNA"/>
</dbReference>
<dbReference type="PANTHER" id="PTHR46043:SF9">
    <property type="entry name" value="ARM REPEAT SUPERFAMILY PROTEIN"/>
    <property type="match status" value="1"/>
</dbReference>
<dbReference type="Gramene" id="PHT86031">
    <property type="protein sequence ID" value="PHT86031"/>
    <property type="gene ID" value="T459_08137"/>
</dbReference>
<evidence type="ECO:0000313" key="1">
    <source>
        <dbReference type="EMBL" id="PHT86031.1"/>
    </source>
</evidence>
<reference evidence="1 2" key="2">
    <citation type="journal article" date="2017" name="Genome Biol.">
        <title>New reference genome sequences of hot pepper reveal the massive evolution of plant disease-resistance genes by retroduplication.</title>
        <authorList>
            <person name="Kim S."/>
            <person name="Park J."/>
            <person name="Yeom S.I."/>
            <person name="Kim Y.M."/>
            <person name="Seo E."/>
            <person name="Kim K.T."/>
            <person name="Kim M.S."/>
            <person name="Lee J.M."/>
            <person name="Cheong K."/>
            <person name="Shin H.S."/>
            <person name="Kim S.B."/>
            <person name="Han K."/>
            <person name="Lee J."/>
            <person name="Park M."/>
            <person name="Lee H.A."/>
            <person name="Lee H.Y."/>
            <person name="Lee Y."/>
            <person name="Oh S."/>
            <person name="Lee J.H."/>
            <person name="Choi E."/>
            <person name="Choi E."/>
            <person name="Lee S.E."/>
            <person name="Jeon J."/>
            <person name="Kim H."/>
            <person name="Choi G."/>
            <person name="Song H."/>
            <person name="Lee J."/>
            <person name="Lee S.C."/>
            <person name="Kwon J.K."/>
            <person name="Lee H.Y."/>
            <person name="Koo N."/>
            <person name="Hong Y."/>
            <person name="Kim R.W."/>
            <person name="Kang W.H."/>
            <person name="Huh J.H."/>
            <person name="Kang B.C."/>
            <person name="Yang T.J."/>
            <person name="Lee Y.H."/>
            <person name="Bennetzen J.L."/>
            <person name="Choi D."/>
        </authorList>
    </citation>
    <scope>NUCLEOTIDE SEQUENCE [LARGE SCALE GENOMIC DNA]</scope>
    <source>
        <strain evidence="2">cv. CM334</strain>
    </source>
</reference>
<protein>
    <submittedName>
        <fullName evidence="1">Uncharacterized protein</fullName>
    </submittedName>
</protein>
<sequence>MDVLISLRLLPRLVHGLKSGLLGAQKATTLVVCIICALTEMKRLVGEAGCILLPIKMLEAKAHRAREASGQEIDSLMPLAYNCREVKRDDKSMPNLVQLLDPALQNTATYARKNIQCQDVVLPRFCKTERSSELKTATETVTVEGITTNDFTYLSGKPSSLLSIGVKSYTQLKDTKLSILDWTGLSLLSFPEFCN</sequence>
<reference evidence="1 2" key="1">
    <citation type="journal article" date="2014" name="Nat. Genet.">
        <title>Genome sequence of the hot pepper provides insights into the evolution of pungency in Capsicum species.</title>
        <authorList>
            <person name="Kim S."/>
            <person name="Park M."/>
            <person name="Yeom S.I."/>
            <person name="Kim Y.M."/>
            <person name="Lee J.M."/>
            <person name="Lee H.A."/>
            <person name="Seo E."/>
            <person name="Choi J."/>
            <person name="Cheong K."/>
            <person name="Kim K.T."/>
            <person name="Jung K."/>
            <person name="Lee G.W."/>
            <person name="Oh S.K."/>
            <person name="Bae C."/>
            <person name="Kim S.B."/>
            <person name="Lee H.Y."/>
            <person name="Kim S.Y."/>
            <person name="Kim M.S."/>
            <person name="Kang B.C."/>
            <person name="Jo Y.D."/>
            <person name="Yang H.B."/>
            <person name="Jeong H.J."/>
            <person name="Kang W.H."/>
            <person name="Kwon J.K."/>
            <person name="Shin C."/>
            <person name="Lim J.Y."/>
            <person name="Park J.H."/>
            <person name="Huh J.H."/>
            <person name="Kim J.S."/>
            <person name="Kim B.D."/>
            <person name="Cohen O."/>
            <person name="Paran I."/>
            <person name="Suh M.C."/>
            <person name="Lee S.B."/>
            <person name="Kim Y.K."/>
            <person name="Shin Y."/>
            <person name="Noh S.J."/>
            <person name="Park J."/>
            <person name="Seo Y.S."/>
            <person name="Kwon S.Y."/>
            <person name="Kim H.A."/>
            <person name="Park J.M."/>
            <person name="Kim H.J."/>
            <person name="Choi S.B."/>
            <person name="Bosland P.W."/>
            <person name="Reeves G."/>
            <person name="Jo S.H."/>
            <person name="Lee B.W."/>
            <person name="Cho H.T."/>
            <person name="Choi H.S."/>
            <person name="Lee M.S."/>
            <person name="Yu Y."/>
            <person name="Do Choi Y."/>
            <person name="Park B.S."/>
            <person name="van Deynze A."/>
            <person name="Ashrafi H."/>
            <person name="Hill T."/>
            <person name="Kim W.T."/>
            <person name="Pai H.S."/>
            <person name="Ahn H.K."/>
            <person name="Yeam I."/>
            <person name="Giovannoni J.J."/>
            <person name="Rose J.K."/>
            <person name="Sorensen I."/>
            <person name="Lee S.J."/>
            <person name="Kim R.W."/>
            <person name="Choi I.Y."/>
            <person name="Choi B.S."/>
            <person name="Lim J.S."/>
            <person name="Lee Y.H."/>
            <person name="Choi D."/>
        </authorList>
    </citation>
    <scope>NUCLEOTIDE SEQUENCE [LARGE SCALE GENOMIC DNA]</scope>
    <source>
        <strain evidence="2">cv. CM334</strain>
    </source>
</reference>
<evidence type="ECO:0000313" key="2">
    <source>
        <dbReference type="Proteomes" id="UP000222542"/>
    </source>
</evidence>
<name>A0A2G2ZVP2_CAPAN</name>
<proteinExistence type="predicted"/>
<gene>
    <name evidence="1" type="ORF">T459_08137</name>
</gene>